<feature type="transmembrane region" description="Helical" evidence="1">
    <location>
        <begin position="75"/>
        <end position="97"/>
    </location>
</feature>
<dbReference type="EMBL" id="FRCP01000010">
    <property type="protein sequence ID" value="SHM48214.1"/>
    <property type="molecule type" value="Genomic_DNA"/>
</dbReference>
<keyword evidence="1" id="KW-0472">Membrane</keyword>
<dbReference type="STRING" id="1120996.SAMN02746066_02153"/>
<dbReference type="PANTHER" id="PTHR36435">
    <property type="entry name" value="SLR1288 PROTEIN"/>
    <property type="match status" value="1"/>
</dbReference>
<feature type="transmembrane region" description="Helical" evidence="1">
    <location>
        <begin position="244"/>
        <end position="262"/>
    </location>
</feature>
<accession>A0A1M7J5C2</accession>
<protein>
    <recommendedName>
        <fullName evidence="2">CAAX prenyl protease 2/Lysostaphin resistance protein A-like domain-containing protein</fullName>
    </recommendedName>
</protein>
<feature type="transmembrane region" description="Helical" evidence="1">
    <location>
        <begin position="148"/>
        <end position="167"/>
    </location>
</feature>
<gene>
    <name evidence="3" type="ORF">SAMN02746066_02153</name>
</gene>
<keyword evidence="1" id="KW-1133">Transmembrane helix</keyword>
<dbReference type="Pfam" id="PF02517">
    <property type="entry name" value="Rce1-like"/>
    <property type="match status" value="1"/>
</dbReference>
<reference evidence="3 4" key="1">
    <citation type="submission" date="2016-11" db="EMBL/GenBank/DDBJ databases">
        <authorList>
            <person name="Jaros S."/>
            <person name="Januszkiewicz K."/>
            <person name="Wedrychowicz H."/>
        </authorList>
    </citation>
    <scope>NUCLEOTIDE SEQUENCE [LARGE SCALE GENOMIC DNA]</scope>
    <source>
        <strain evidence="3 4">DSM 15930</strain>
    </source>
</reference>
<organism evidence="3 4">
    <name type="scientific">Anaerosporobacter mobilis DSM 15930</name>
    <dbReference type="NCBI Taxonomy" id="1120996"/>
    <lineage>
        <taxon>Bacteria</taxon>
        <taxon>Bacillati</taxon>
        <taxon>Bacillota</taxon>
        <taxon>Clostridia</taxon>
        <taxon>Lachnospirales</taxon>
        <taxon>Lachnospiraceae</taxon>
        <taxon>Anaerosporobacter</taxon>
    </lineage>
</organism>
<evidence type="ECO:0000256" key="1">
    <source>
        <dbReference type="SAM" id="Phobius"/>
    </source>
</evidence>
<feature type="transmembrane region" description="Helical" evidence="1">
    <location>
        <begin position="38"/>
        <end position="55"/>
    </location>
</feature>
<dbReference type="Proteomes" id="UP000184038">
    <property type="component" value="Unassembled WGS sequence"/>
</dbReference>
<evidence type="ECO:0000313" key="3">
    <source>
        <dbReference type="EMBL" id="SHM48214.1"/>
    </source>
</evidence>
<dbReference type="OrthoDB" id="2035856at2"/>
<dbReference type="GO" id="GO:0080120">
    <property type="term" value="P:CAAX-box protein maturation"/>
    <property type="evidence" value="ECO:0007669"/>
    <property type="project" value="UniProtKB-ARBA"/>
</dbReference>
<keyword evidence="4" id="KW-1185">Reference proteome</keyword>
<dbReference type="InterPro" id="IPR052710">
    <property type="entry name" value="CAAX_protease"/>
</dbReference>
<feature type="domain" description="CAAX prenyl protease 2/Lysostaphin resistance protein A-like" evidence="2">
    <location>
        <begin position="117"/>
        <end position="201"/>
    </location>
</feature>
<evidence type="ECO:0000313" key="4">
    <source>
        <dbReference type="Proteomes" id="UP000184038"/>
    </source>
</evidence>
<dbReference type="RefSeq" id="WP_073287393.1">
    <property type="nucleotide sequence ID" value="NZ_FRCP01000010.1"/>
</dbReference>
<keyword evidence="1" id="KW-0812">Transmembrane</keyword>
<feature type="transmembrane region" description="Helical" evidence="1">
    <location>
        <begin position="305"/>
        <end position="324"/>
    </location>
</feature>
<name>A0A1M7J5C2_9FIRM</name>
<feature type="transmembrane region" description="Helical" evidence="1">
    <location>
        <begin position="173"/>
        <end position="200"/>
    </location>
</feature>
<evidence type="ECO:0000259" key="2">
    <source>
        <dbReference type="Pfam" id="PF02517"/>
    </source>
</evidence>
<sequence>MNNKKTVGIVFLCTVLVSIASAFIIEGLRLVIDNSFLLMLVNQMLLLLPSAVYIVTSRINLKRAIRLKKVSPANLVLCIIFAFLIMPIMNLINAISLLFSQNMIQDTITSIVSDNPLFLSVFVIAFIPCVFEETIFRGVFYNEYRKSNIQVAIFLSAFLFGIMHQNFNQFSYAFAMGIVFALLIEATDSIVSTMVVHFIINGNSVIMTYLAPKITKFLQEVSGNMEGYVDIADMDTREAIMSSMGYYIVSAIIASILAYVVYKTIAQNTGRWHHVKGIFSKKAGTLIKESDGPEELVAIAQKDSGMFSITLIAGIIICLGLMFANELFV</sequence>
<dbReference type="InterPro" id="IPR003675">
    <property type="entry name" value="Rce1/LyrA-like_dom"/>
</dbReference>
<feature type="transmembrane region" description="Helical" evidence="1">
    <location>
        <begin position="117"/>
        <end position="136"/>
    </location>
</feature>
<dbReference type="AlphaFoldDB" id="A0A1M7J5C2"/>
<dbReference type="GO" id="GO:0004175">
    <property type="term" value="F:endopeptidase activity"/>
    <property type="evidence" value="ECO:0007669"/>
    <property type="project" value="UniProtKB-ARBA"/>
</dbReference>
<dbReference type="PANTHER" id="PTHR36435:SF1">
    <property type="entry name" value="CAAX AMINO TERMINAL PROTEASE FAMILY PROTEIN"/>
    <property type="match status" value="1"/>
</dbReference>
<proteinExistence type="predicted"/>